<dbReference type="SUPFAM" id="SSF48208">
    <property type="entry name" value="Six-hairpin glycosidases"/>
    <property type="match status" value="1"/>
</dbReference>
<dbReference type="Gene3D" id="2.70.98.40">
    <property type="entry name" value="Glycoside hydrolase, family 65, N-terminal domain"/>
    <property type="match status" value="1"/>
</dbReference>
<dbReference type="GO" id="GO:0005975">
    <property type="term" value="P:carbohydrate metabolic process"/>
    <property type="evidence" value="ECO:0007669"/>
    <property type="project" value="InterPro"/>
</dbReference>
<sequence>MKNDRKKFLEAPEQASAYKKMTDAVRAGLASGEQQMEQLTAEQVKQLKSRYSHFQDSFDGEYLTNSTLVIDKLHTPKGWYHYMLNLKHTIRDVALSIAAHDGAGVMSLDSVLFGPVTKLSGNENYMHVSQVYHNARTVWVKTDSGSVFSLIPQPNQYDAAGKCEAEAYDGYSCRQGPGFIEYLTERDGLKMSLRIFVPLSLPCEIWTISITNTTDKKRSVQVYPEINFGLDSHPSHYFVGMAVSEVTFDGTHNAIIAKNLDIKNSFPRWGAFVSARKPDSFDSCADTYYKFGASIMYPPSVFDESLSNTEAKQPLKGMIGAFQYKVDLGAGKTFSTHCAVSAVNPAKDVNRQVSDVYSFLTDEQIEKELKDVRAAWQSVINTYLVDTPCEPMNRTFNIWGKYQSILCSRFNSPYDVGTRDMFQYLLANCMFEPGYVRLFVPFMLSYQYRDGRIPRQICKFSSLHDLRNFMDCQLWAPDLMEMYIRETGDMALLDKKVGFLENDNVTLSEKGAVSIYDHLVLAVRSAYEGNIGEHGLCKLGYGGWNDALDGLRGNRSESVWLSQLLVYAARKMAVLAQLKKDNKTIEYMNLLIKNISSAINKSGWDTEGYYIFGYDNDGQKVGASVNDEGQKHLNENAWAFISDVIPQQRFEPVISAMDELQTPFGHRLLKPYSKKSSVHVGRIADQAQGHFENGAVYQHGVLFWAAALLKAGYVDQAYESFRRISDDNRLPDISTNPPIYHSNYTAVPNNADYGKEPYYPFTGSHSWRMRFMAEMIGIVPHHSGMKIDPRVPSVWREAVQNGERILSARKVSHRAEHKNIVIELEVYRDDALKGASKVSVDGKFVTAGHDGITIPYNDHVFVNSGTTAKIVKVAVYL</sequence>
<organism evidence="5 6">
    <name type="scientific">Candidatus Auribacter fodinae</name>
    <dbReference type="NCBI Taxonomy" id="2093366"/>
    <lineage>
        <taxon>Bacteria</taxon>
        <taxon>Pseudomonadati</taxon>
        <taxon>Candidatus Auribacterota</taxon>
        <taxon>Candidatus Auribacteria</taxon>
        <taxon>Candidatus Auribacterales</taxon>
        <taxon>Candidatus Auribacteraceae</taxon>
        <taxon>Candidatus Auribacter</taxon>
    </lineage>
</organism>
<evidence type="ECO:0000256" key="1">
    <source>
        <dbReference type="ARBA" id="ARBA00022676"/>
    </source>
</evidence>
<protein>
    <recommendedName>
        <fullName evidence="7">Cellobiose phosphorylase</fullName>
    </recommendedName>
</protein>
<dbReference type="InterPro" id="IPR008928">
    <property type="entry name" value="6-hairpin_glycosidase_sf"/>
</dbReference>
<evidence type="ECO:0008006" key="7">
    <source>
        <dbReference type="Google" id="ProtNLM"/>
    </source>
</evidence>
<dbReference type="Proteomes" id="UP000266426">
    <property type="component" value="Unassembled WGS sequence"/>
</dbReference>
<dbReference type="InterPro" id="IPR033432">
    <property type="entry name" value="GH94_catalytic"/>
</dbReference>
<comment type="caution">
    <text evidence="5">The sequence shown here is derived from an EMBL/GenBank/DDBJ whole genome shotgun (WGS) entry which is preliminary data.</text>
</comment>
<evidence type="ECO:0000256" key="2">
    <source>
        <dbReference type="ARBA" id="ARBA00022679"/>
    </source>
</evidence>
<proteinExistence type="predicted"/>
<dbReference type="PANTHER" id="PTHR37469:SF2">
    <property type="entry name" value="CELLOBIONIC ACID PHOSPHORYLASE"/>
    <property type="match status" value="1"/>
</dbReference>
<dbReference type="Pfam" id="PF06165">
    <property type="entry name" value="GH94_b-supersand"/>
    <property type="match status" value="1"/>
</dbReference>
<dbReference type="EMBL" id="QZJZ01000105">
    <property type="protein sequence ID" value="RJP55923.1"/>
    <property type="molecule type" value="Genomic_DNA"/>
</dbReference>
<reference evidence="5 6" key="1">
    <citation type="journal article" date="2017" name="ISME J.">
        <title>Energy and carbon metabolisms in a deep terrestrial subsurface fluid microbial community.</title>
        <authorList>
            <person name="Momper L."/>
            <person name="Jungbluth S.P."/>
            <person name="Lee M.D."/>
            <person name="Amend J.P."/>
        </authorList>
    </citation>
    <scope>NUCLEOTIDE SEQUENCE [LARGE SCALE GENOMIC DNA]</scope>
    <source>
        <strain evidence="5">SURF_26</strain>
    </source>
</reference>
<dbReference type="Gene3D" id="1.50.10.10">
    <property type="match status" value="1"/>
</dbReference>
<dbReference type="GO" id="GO:0030246">
    <property type="term" value="F:carbohydrate binding"/>
    <property type="evidence" value="ECO:0007669"/>
    <property type="project" value="InterPro"/>
</dbReference>
<evidence type="ECO:0000259" key="4">
    <source>
        <dbReference type="Pfam" id="PF17167"/>
    </source>
</evidence>
<dbReference type="InterPro" id="IPR010383">
    <property type="entry name" value="Glyco_hydrolase_94_b-supersand"/>
</dbReference>
<evidence type="ECO:0000313" key="6">
    <source>
        <dbReference type="Proteomes" id="UP000266426"/>
    </source>
</evidence>
<keyword evidence="2" id="KW-0808">Transferase</keyword>
<dbReference type="AlphaFoldDB" id="A0A3A4QTP4"/>
<dbReference type="SUPFAM" id="SSF74650">
    <property type="entry name" value="Galactose mutarotase-like"/>
    <property type="match status" value="1"/>
</dbReference>
<name>A0A3A4QTP4_9BACT</name>
<feature type="domain" description="Glycosyl hydrolase 94 supersandwich" evidence="3">
    <location>
        <begin position="141"/>
        <end position="343"/>
    </location>
</feature>
<dbReference type="InterPro" id="IPR011013">
    <property type="entry name" value="Gal_mutarotase_sf_dom"/>
</dbReference>
<evidence type="ECO:0000313" key="5">
    <source>
        <dbReference type="EMBL" id="RJP55923.1"/>
    </source>
</evidence>
<dbReference type="PANTHER" id="PTHR37469">
    <property type="entry name" value="CELLOBIONIC ACID PHOSPHORYLASE-RELATED"/>
    <property type="match status" value="1"/>
</dbReference>
<dbReference type="Pfam" id="PF17167">
    <property type="entry name" value="Glyco_hydro_94"/>
    <property type="match status" value="1"/>
</dbReference>
<accession>A0A3A4QTP4</accession>
<dbReference type="InterPro" id="IPR012341">
    <property type="entry name" value="6hp_glycosidase-like_sf"/>
</dbReference>
<gene>
    <name evidence="5" type="ORF">C4541_13530</name>
</gene>
<evidence type="ECO:0000259" key="3">
    <source>
        <dbReference type="Pfam" id="PF06165"/>
    </source>
</evidence>
<dbReference type="InterPro" id="IPR052047">
    <property type="entry name" value="GH94_Enzymes"/>
</dbReference>
<keyword evidence="1" id="KW-0328">Glycosyltransferase</keyword>
<dbReference type="GO" id="GO:0016757">
    <property type="term" value="F:glycosyltransferase activity"/>
    <property type="evidence" value="ECO:0007669"/>
    <property type="project" value="UniProtKB-KW"/>
</dbReference>
<dbReference type="InterPro" id="IPR037018">
    <property type="entry name" value="GH65_N"/>
</dbReference>
<feature type="domain" description="Glycosyl hydrolase 94 catalytic" evidence="4">
    <location>
        <begin position="376"/>
        <end position="776"/>
    </location>
</feature>